<feature type="domain" description="BESS" evidence="3">
    <location>
        <begin position="519"/>
        <end position="558"/>
    </location>
</feature>
<proteinExistence type="predicted"/>
<feature type="region of interest" description="Disordered" evidence="2">
    <location>
        <begin position="238"/>
        <end position="260"/>
    </location>
</feature>
<protein>
    <recommendedName>
        <fullName evidence="3">BESS domain-containing protein</fullName>
    </recommendedName>
</protein>
<name>A0A7R8XDE8_9CRUS</name>
<dbReference type="AlphaFoldDB" id="A0A7R8XDE8"/>
<keyword evidence="1" id="KW-0539">Nucleus</keyword>
<reference evidence="4" key="1">
    <citation type="submission" date="2020-11" db="EMBL/GenBank/DDBJ databases">
        <authorList>
            <person name="Tran Van P."/>
        </authorList>
    </citation>
    <scope>NUCLEOTIDE SEQUENCE</scope>
</reference>
<dbReference type="GO" id="GO:0005634">
    <property type="term" value="C:nucleus"/>
    <property type="evidence" value="ECO:0007669"/>
    <property type="project" value="UniProtKB-SubCell"/>
</dbReference>
<feature type="region of interest" description="Disordered" evidence="2">
    <location>
        <begin position="290"/>
        <end position="336"/>
    </location>
</feature>
<dbReference type="PANTHER" id="PTHR32046">
    <property type="entry name" value="G DOMAIN-CONTAINING PROTEIN"/>
    <property type="match status" value="1"/>
</dbReference>
<dbReference type="OrthoDB" id="5779735at2759"/>
<gene>
    <name evidence="4" type="ORF">DSTB1V02_LOCUS7395</name>
</gene>
<comment type="subcellular location">
    <subcellularLocation>
        <location evidence="1">Nucleus</location>
    </subcellularLocation>
</comment>
<feature type="region of interest" description="Disordered" evidence="2">
    <location>
        <begin position="418"/>
        <end position="443"/>
    </location>
</feature>
<dbReference type="GO" id="GO:0005525">
    <property type="term" value="F:GTP binding"/>
    <property type="evidence" value="ECO:0007669"/>
    <property type="project" value="InterPro"/>
</dbReference>
<dbReference type="SUPFAM" id="SSF52540">
    <property type="entry name" value="P-loop containing nucleoside triphosphate hydrolases"/>
    <property type="match status" value="1"/>
</dbReference>
<feature type="compositionally biased region" description="Acidic residues" evidence="2">
    <location>
        <begin position="238"/>
        <end position="253"/>
    </location>
</feature>
<dbReference type="InterPro" id="IPR027417">
    <property type="entry name" value="P-loop_NTPase"/>
</dbReference>
<evidence type="ECO:0000256" key="1">
    <source>
        <dbReference type="PROSITE-ProRule" id="PRU00371"/>
    </source>
</evidence>
<dbReference type="PANTHER" id="PTHR32046:SF11">
    <property type="entry name" value="IMMUNE-ASSOCIATED NUCLEOTIDE-BINDING PROTEIN 10-LIKE"/>
    <property type="match status" value="1"/>
</dbReference>
<evidence type="ECO:0000313" key="5">
    <source>
        <dbReference type="Proteomes" id="UP000677054"/>
    </source>
</evidence>
<dbReference type="InterPro" id="IPR004210">
    <property type="entry name" value="BESS_motif"/>
</dbReference>
<keyword evidence="5" id="KW-1185">Reference proteome</keyword>
<sequence>MKYQMQEDERTEDSLEKLLERCSKVGDGYLSTYLLPFQTVPNKVGRYQLGEGETDRRCLTVLLLGLSGSGKSMLLEVLGNYGLGVEFHDPHRFQMKDGGPTDEIASYTFFTRDRKRFPRPITFIDTPGFLRGKGKPEDDRKLIEDIREFICLHHKHGVHAVIFVIPSSQGRLTAEQKLMLEHFTKVLGNEATREISYLFCTFADSKHLPVLESIKEARLEFKGHFPINSSAYFVKEEVNDENDEDDSSIDDEGEKGRKGNNANINELLWKMTTDSIQNFIKDMQGNRLVQARKRQGRSSEGSINSSEVPFSVPEGKEYGRKGVGVETGTPARKTGNPQFLQSLQLIGFLATFIDTSARMTSSCGRRTHFLGKLEECGIPPSPRRDCFTIHWGKFILRLQSRHNRAMDLVEGDEEHSRFRAAVEGKEPSSSPSIQKEKKKKKNKGVCRLLARFSSPKSVQPHKPGKPGFDIASAYQGETDETKYEYPKEPKTRQIKPPSINVASTRPTKEVHINITDVLDDEEKLYALSLAPTLKRLDPESRRIARIEIEKLLLQIEFGNHPSLNT</sequence>
<feature type="compositionally biased region" description="Polar residues" evidence="2">
    <location>
        <begin position="298"/>
        <end position="308"/>
    </location>
</feature>
<accession>A0A7R8XDE8</accession>
<evidence type="ECO:0000256" key="2">
    <source>
        <dbReference type="SAM" id="MobiDB-lite"/>
    </source>
</evidence>
<dbReference type="Gene3D" id="3.40.50.300">
    <property type="entry name" value="P-loop containing nucleotide triphosphate hydrolases"/>
    <property type="match status" value="1"/>
</dbReference>
<evidence type="ECO:0000259" key="3">
    <source>
        <dbReference type="PROSITE" id="PS51031"/>
    </source>
</evidence>
<dbReference type="PROSITE" id="PS51031">
    <property type="entry name" value="BESS"/>
    <property type="match status" value="1"/>
</dbReference>
<dbReference type="EMBL" id="CAJPEV010001497">
    <property type="protein sequence ID" value="CAG0892974.1"/>
    <property type="molecule type" value="Genomic_DNA"/>
</dbReference>
<feature type="region of interest" description="Disordered" evidence="2">
    <location>
        <begin position="483"/>
        <end position="502"/>
    </location>
</feature>
<dbReference type="Proteomes" id="UP000677054">
    <property type="component" value="Unassembled WGS sequence"/>
</dbReference>
<dbReference type="GO" id="GO:0003677">
    <property type="term" value="F:DNA binding"/>
    <property type="evidence" value="ECO:0007669"/>
    <property type="project" value="InterPro"/>
</dbReference>
<organism evidence="4">
    <name type="scientific">Darwinula stevensoni</name>
    <dbReference type="NCBI Taxonomy" id="69355"/>
    <lineage>
        <taxon>Eukaryota</taxon>
        <taxon>Metazoa</taxon>
        <taxon>Ecdysozoa</taxon>
        <taxon>Arthropoda</taxon>
        <taxon>Crustacea</taxon>
        <taxon>Oligostraca</taxon>
        <taxon>Ostracoda</taxon>
        <taxon>Podocopa</taxon>
        <taxon>Podocopida</taxon>
        <taxon>Darwinulocopina</taxon>
        <taxon>Darwinuloidea</taxon>
        <taxon>Darwinulidae</taxon>
        <taxon>Darwinula</taxon>
    </lineage>
</organism>
<dbReference type="EMBL" id="LR901014">
    <property type="protein sequence ID" value="CAD7247565.1"/>
    <property type="molecule type" value="Genomic_DNA"/>
</dbReference>
<evidence type="ECO:0000313" key="4">
    <source>
        <dbReference type="EMBL" id="CAD7247565.1"/>
    </source>
</evidence>